<sequence>MSVQINGSGVLSGRYQPSSDPQFVTSKRFYMKHGVYSFDYEIRSVGMQVLRVG</sequence>
<proteinExistence type="predicted"/>
<dbReference type="Proteomes" id="UP000183063">
    <property type="component" value="Unassembled WGS sequence"/>
</dbReference>
<dbReference type="Proteomes" id="UP000198939">
    <property type="component" value="Unassembled WGS sequence"/>
</dbReference>
<protein>
    <submittedName>
        <fullName evidence="2">Uncharacterized protein</fullName>
    </submittedName>
</protein>
<reference evidence="4" key="3">
    <citation type="submission" date="2016-10" db="EMBL/GenBank/DDBJ databases">
        <authorList>
            <person name="Wibberg D."/>
        </authorList>
    </citation>
    <scope>NUCLEOTIDE SEQUENCE [LARGE SCALE GENOMIC DNA]</scope>
</reference>
<evidence type="ECO:0000313" key="2">
    <source>
        <dbReference type="EMBL" id="SEI18801.1"/>
    </source>
</evidence>
<evidence type="ECO:0000313" key="4">
    <source>
        <dbReference type="Proteomes" id="UP000183063"/>
    </source>
</evidence>
<gene>
    <name evidence="2" type="ORF">RTCCBAU85039_6013</name>
    <name evidence="3" type="ORF">SAMN05216228_104240</name>
</gene>
<dbReference type="EMBL" id="FNXB01000053">
    <property type="protein sequence ID" value="SEI18801.1"/>
    <property type="molecule type" value="Genomic_DNA"/>
</dbReference>
<keyword evidence="5" id="KW-1185">Reference proteome</keyword>
<name>A0A1H8VHA2_9HYPH</name>
<dbReference type="AlphaFoldDB" id="A0A1H8VHA2"/>
<dbReference type="EMBL" id="FOCV01000042">
    <property type="protein sequence ID" value="SEP14670.1"/>
    <property type="molecule type" value="Genomic_DNA"/>
</dbReference>
<evidence type="ECO:0000256" key="1">
    <source>
        <dbReference type="SAM" id="MobiDB-lite"/>
    </source>
</evidence>
<evidence type="ECO:0000313" key="5">
    <source>
        <dbReference type="Proteomes" id="UP000198939"/>
    </source>
</evidence>
<feature type="region of interest" description="Disordered" evidence="1">
    <location>
        <begin position="1"/>
        <end position="21"/>
    </location>
</feature>
<evidence type="ECO:0000313" key="3">
    <source>
        <dbReference type="EMBL" id="SEP14670.1"/>
    </source>
</evidence>
<accession>A0A1H8VHA2</accession>
<dbReference type="STRING" id="501024.RTCCBAU85039_6013"/>
<reference evidence="3 5" key="1">
    <citation type="submission" date="2016-10" db="EMBL/GenBank/DDBJ databases">
        <authorList>
            <person name="Varghese N."/>
            <person name="Submissions S."/>
        </authorList>
    </citation>
    <scope>NUCLEOTIDE SEQUENCE [LARGE SCALE GENOMIC DNA]</scope>
    <source>
        <strain evidence="3 5">CGMCC 1.7071</strain>
    </source>
</reference>
<organism evidence="2 4">
    <name type="scientific">Rhizobium tibeticum</name>
    <dbReference type="NCBI Taxonomy" id="501024"/>
    <lineage>
        <taxon>Bacteria</taxon>
        <taxon>Pseudomonadati</taxon>
        <taxon>Pseudomonadota</taxon>
        <taxon>Alphaproteobacteria</taxon>
        <taxon>Hyphomicrobiales</taxon>
        <taxon>Rhizobiaceae</taxon>
        <taxon>Rhizobium/Agrobacterium group</taxon>
        <taxon>Rhizobium</taxon>
    </lineage>
</organism>
<reference evidence="2" key="2">
    <citation type="submission" date="2016-10" db="EMBL/GenBank/DDBJ databases">
        <authorList>
            <person name="de Groot N.N."/>
        </authorList>
    </citation>
    <scope>NUCLEOTIDE SEQUENCE [LARGE SCALE GENOMIC DNA]</scope>
    <source>
        <strain evidence="2">CCBAU85039</strain>
    </source>
</reference>